<evidence type="ECO:0000313" key="3">
    <source>
        <dbReference type="Proteomes" id="UP000183642"/>
    </source>
</evidence>
<dbReference type="Pfam" id="PF01593">
    <property type="entry name" value="Amino_oxidase"/>
    <property type="match status" value="1"/>
</dbReference>
<dbReference type="GO" id="GO:0016491">
    <property type="term" value="F:oxidoreductase activity"/>
    <property type="evidence" value="ECO:0007669"/>
    <property type="project" value="InterPro"/>
</dbReference>
<gene>
    <name evidence="2" type="ORF">SAMN05660359_00702</name>
</gene>
<dbReference type="EMBL" id="FOWE01000002">
    <property type="protein sequence ID" value="SFN97246.1"/>
    <property type="molecule type" value="Genomic_DNA"/>
</dbReference>
<dbReference type="RefSeq" id="WP_244274003.1">
    <property type="nucleotide sequence ID" value="NZ_FOWE01000002.1"/>
</dbReference>
<evidence type="ECO:0000259" key="1">
    <source>
        <dbReference type="Pfam" id="PF01593"/>
    </source>
</evidence>
<dbReference type="Gene3D" id="3.50.50.60">
    <property type="entry name" value="FAD/NAD(P)-binding domain"/>
    <property type="match status" value="1"/>
</dbReference>
<dbReference type="AlphaFoldDB" id="A0A1I5DDM9"/>
<dbReference type="PROSITE" id="PS51257">
    <property type="entry name" value="PROKAR_LIPOPROTEIN"/>
    <property type="match status" value="1"/>
</dbReference>
<protein>
    <recommendedName>
        <fullName evidence="1">Amine oxidase domain-containing protein</fullName>
    </recommendedName>
</protein>
<dbReference type="PANTHER" id="PTHR16128">
    <property type="entry name" value="FAD/NAD(P)-BINDING OXIDOREDUCTASE FAMILY PROTEIN"/>
    <property type="match status" value="1"/>
</dbReference>
<dbReference type="Proteomes" id="UP000183642">
    <property type="component" value="Unassembled WGS sequence"/>
</dbReference>
<dbReference type="InterPro" id="IPR002937">
    <property type="entry name" value="Amino_oxidase"/>
</dbReference>
<reference evidence="3" key="1">
    <citation type="submission" date="2016-10" db="EMBL/GenBank/DDBJ databases">
        <authorList>
            <person name="Varghese N."/>
            <person name="Submissions S."/>
        </authorList>
    </citation>
    <scope>NUCLEOTIDE SEQUENCE [LARGE SCALE GENOMIC DNA]</scope>
    <source>
        <strain evidence="3">DSM 43161</strain>
    </source>
</reference>
<dbReference type="InterPro" id="IPR036188">
    <property type="entry name" value="FAD/NAD-bd_sf"/>
</dbReference>
<keyword evidence="3" id="KW-1185">Reference proteome</keyword>
<accession>A0A1I5DDM9</accession>
<proteinExistence type="predicted"/>
<organism evidence="2 3">
    <name type="scientific">Geodermatophilus obscurus</name>
    <dbReference type="NCBI Taxonomy" id="1861"/>
    <lineage>
        <taxon>Bacteria</taxon>
        <taxon>Bacillati</taxon>
        <taxon>Actinomycetota</taxon>
        <taxon>Actinomycetes</taxon>
        <taxon>Geodermatophilales</taxon>
        <taxon>Geodermatophilaceae</taxon>
        <taxon>Geodermatophilus</taxon>
    </lineage>
</organism>
<dbReference type="SUPFAM" id="SSF51905">
    <property type="entry name" value="FAD/NAD(P)-binding domain"/>
    <property type="match status" value="1"/>
</dbReference>
<name>A0A1I5DDM9_9ACTN</name>
<sequence length="322" mass="33387">MRQSSPGNSTVVVGAGIAGMACARALAGAGTPVRVLDRGRRPGGRMASRTLSGRATDLGASYLTAAEGSPFAAVVAGWVDRGLARPWTDTFAVAGPDGIRETRTGPVRYAAPRGLRSLVADLGDGLDVDQEHTVDGVAPGPRVDGEDVPAVVLALPDPQARRLLRGDLAGRLLGAEDGHPWQPTLAVALGFDERRWPADLHGAFVHDDPVVEWIADDGDRRGDGAPVLVAHSTPGTAAAHLADPDRAVPEVTTAVCRALGIDAVPAWTHVHRWTYAKPVAPRAEPFGLVDGVGACGDGWRAPSKVESAWTSGHLLGTALAGR</sequence>
<feature type="domain" description="Amine oxidase" evidence="1">
    <location>
        <begin position="105"/>
        <end position="274"/>
    </location>
</feature>
<dbReference type="Gene3D" id="3.90.660.10">
    <property type="match status" value="1"/>
</dbReference>
<dbReference type="PANTHER" id="PTHR16128:SF5">
    <property type="entry name" value="FAD_NAD(P)-BINDING OXIDOREDUCTASE FAMILY PROTEIN"/>
    <property type="match status" value="1"/>
</dbReference>
<dbReference type="Pfam" id="PF13450">
    <property type="entry name" value="NAD_binding_8"/>
    <property type="match status" value="1"/>
</dbReference>
<evidence type="ECO:0000313" key="2">
    <source>
        <dbReference type="EMBL" id="SFN97246.1"/>
    </source>
</evidence>